<sequence length="180" mass="21298">MVNASSVEDNELIKRLKDNDIDLIEYSMFKDAKFVKIRGYGIVLKGSWRKTSIIMKHLPNELTNQDNNNNTLHELVMNLIVSNMHEDHIHDTPQEYIYLYEKCWNLNSNERPTAQEVYDKLIQFEINLREPQNTNHEKNGNAEENIDVEQIIHVEQNMNAEQNMNKEQNINGKIFYYINT</sequence>
<dbReference type="EMBL" id="CAJVQB010008578">
    <property type="protein sequence ID" value="CAG8720603.1"/>
    <property type="molecule type" value="Genomic_DNA"/>
</dbReference>
<reference evidence="1 2" key="1">
    <citation type="submission" date="2021-06" db="EMBL/GenBank/DDBJ databases">
        <authorList>
            <person name="Kallberg Y."/>
            <person name="Tangrot J."/>
            <person name="Rosling A."/>
        </authorList>
    </citation>
    <scope>NUCLEOTIDE SEQUENCE [LARGE SCALE GENOMIC DNA]</scope>
    <source>
        <strain evidence="1 2">120-4 pot B 10/14</strain>
    </source>
</reference>
<dbReference type="Proteomes" id="UP000789901">
    <property type="component" value="Unassembled WGS sequence"/>
</dbReference>
<proteinExistence type="predicted"/>
<organism evidence="1 2">
    <name type="scientific">Gigaspora margarita</name>
    <dbReference type="NCBI Taxonomy" id="4874"/>
    <lineage>
        <taxon>Eukaryota</taxon>
        <taxon>Fungi</taxon>
        <taxon>Fungi incertae sedis</taxon>
        <taxon>Mucoromycota</taxon>
        <taxon>Glomeromycotina</taxon>
        <taxon>Glomeromycetes</taxon>
        <taxon>Diversisporales</taxon>
        <taxon>Gigasporaceae</taxon>
        <taxon>Gigaspora</taxon>
    </lineage>
</organism>
<keyword evidence="2" id="KW-1185">Reference proteome</keyword>
<evidence type="ECO:0000313" key="2">
    <source>
        <dbReference type="Proteomes" id="UP000789901"/>
    </source>
</evidence>
<dbReference type="InterPro" id="IPR011009">
    <property type="entry name" value="Kinase-like_dom_sf"/>
</dbReference>
<dbReference type="SUPFAM" id="SSF56112">
    <property type="entry name" value="Protein kinase-like (PK-like)"/>
    <property type="match status" value="1"/>
</dbReference>
<protein>
    <submittedName>
        <fullName evidence="1">30433_t:CDS:1</fullName>
    </submittedName>
</protein>
<dbReference type="Gene3D" id="1.10.510.10">
    <property type="entry name" value="Transferase(Phosphotransferase) domain 1"/>
    <property type="match status" value="1"/>
</dbReference>
<comment type="caution">
    <text evidence="1">The sequence shown here is derived from an EMBL/GenBank/DDBJ whole genome shotgun (WGS) entry which is preliminary data.</text>
</comment>
<accession>A0ABN7V494</accession>
<gene>
    <name evidence="1" type="ORF">GMARGA_LOCUS13487</name>
</gene>
<evidence type="ECO:0000313" key="1">
    <source>
        <dbReference type="EMBL" id="CAG8720603.1"/>
    </source>
</evidence>
<name>A0ABN7V494_GIGMA</name>